<keyword evidence="2 5" id="KW-0812">Transmembrane</keyword>
<evidence type="ECO:0000313" key="7">
    <source>
        <dbReference type="Proteomes" id="UP000180098"/>
    </source>
</evidence>
<dbReference type="InterPro" id="IPR010899">
    <property type="entry name" value="UPF0344"/>
</dbReference>
<keyword evidence="7" id="KW-1185">Reference proteome</keyword>
<organism evidence="6 7">
    <name type="scientific">Anaerobacillus arseniciselenatis</name>
    <dbReference type="NCBI Taxonomy" id="85682"/>
    <lineage>
        <taxon>Bacteria</taxon>
        <taxon>Bacillati</taxon>
        <taxon>Bacillota</taxon>
        <taxon>Bacilli</taxon>
        <taxon>Bacillales</taxon>
        <taxon>Bacillaceae</taxon>
        <taxon>Anaerobacillus</taxon>
    </lineage>
</organism>
<proteinExistence type="predicted"/>
<keyword evidence="3 5" id="KW-1133">Transmembrane helix</keyword>
<evidence type="ECO:0008006" key="8">
    <source>
        <dbReference type="Google" id="ProtNLM"/>
    </source>
</evidence>
<dbReference type="Proteomes" id="UP000180098">
    <property type="component" value="Unassembled WGS sequence"/>
</dbReference>
<sequence>MKEALLMPYEAFYHPHAYSWVLLVTLFVVSFMLYRKQAAKPAKITHMILRLFYVIMLSTGIALLVLNEFPIITFVKAVFAIYFIYLMEQILGRTKEHGTDYDENTSRQWFFLVSTLIVIVLIGYDVISF</sequence>
<keyword evidence="4 5" id="KW-0472">Membrane</keyword>
<evidence type="ECO:0000313" key="6">
    <source>
        <dbReference type="EMBL" id="OIJ15216.1"/>
    </source>
</evidence>
<evidence type="ECO:0000256" key="4">
    <source>
        <dbReference type="ARBA" id="ARBA00023136"/>
    </source>
</evidence>
<feature type="transmembrane region" description="Helical" evidence="5">
    <location>
        <begin position="109"/>
        <end position="127"/>
    </location>
</feature>
<evidence type="ECO:0000256" key="2">
    <source>
        <dbReference type="ARBA" id="ARBA00022692"/>
    </source>
</evidence>
<accession>A0A1S2LS61</accession>
<dbReference type="EMBL" id="MLQQ01000002">
    <property type="protein sequence ID" value="OIJ15216.1"/>
    <property type="molecule type" value="Genomic_DNA"/>
</dbReference>
<evidence type="ECO:0000256" key="1">
    <source>
        <dbReference type="ARBA" id="ARBA00022475"/>
    </source>
</evidence>
<gene>
    <name evidence="6" type="ORF">BKP35_05045</name>
</gene>
<evidence type="ECO:0000256" key="5">
    <source>
        <dbReference type="SAM" id="Phobius"/>
    </source>
</evidence>
<protein>
    <recommendedName>
        <fullName evidence="8">DUF1516 domain-containing protein</fullName>
    </recommendedName>
</protein>
<evidence type="ECO:0000256" key="3">
    <source>
        <dbReference type="ARBA" id="ARBA00022989"/>
    </source>
</evidence>
<keyword evidence="1" id="KW-1003">Cell membrane</keyword>
<feature type="transmembrane region" description="Helical" evidence="5">
    <location>
        <begin position="71"/>
        <end position="88"/>
    </location>
</feature>
<dbReference type="AlphaFoldDB" id="A0A1S2LS61"/>
<name>A0A1S2LS61_9BACI</name>
<dbReference type="Pfam" id="PF07457">
    <property type="entry name" value="DUF1516"/>
    <property type="match status" value="1"/>
</dbReference>
<dbReference type="OrthoDB" id="2365314at2"/>
<feature type="transmembrane region" description="Helical" evidence="5">
    <location>
        <begin position="17"/>
        <end position="35"/>
    </location>
</feature>
<comment type="caution">
    <text evidence="6">The sequence shown here is derived from an EMBL/GenBank/DDBJ whole genome shotgun (WGS) entry which is preliminary data.</text>
</comment>
<feature type="transmembrane region" description="Helical" evidence="5">
    <location>
        <begin position="47"/>
        <end position="65"/>
    </location>
</feature>
<reference evidence="6 7" key="1">
    <citation type="submission" date="2016-10" db="EMBL/GenBank/DDBJ databases">
        <title>Draft genome sequences of four alkaliphilic bacteria belonging to the Anaerobacillus genus.</title>
        <authorList>
            <person name="Bassil N.M."/>
            <person name="Lloyd J.R."/>
        </authorList>
    </citation>
    <scope>NUCLEOTIDE SEQUENCE [LARGE SCALE GENOMIC DNA]</scope>
    <source>
        <strain evidence="6 7">DSM 15340</strain>
    </source>
</reference>